<dbReference type="AlphaFoldDB" id="A0AAP2XVG3"/>
<comment type="caution">
    <text evidence="1">The sequence shown here is derived from an EMBL/GenBank/DDBJ whole genome shotgun (WGS) entry which is preliminary data.</text>
</comment>
<reference evidence="2" key="1">
    <citation type="journal article" date="2019" name="Nat. Med.">
        <title>A library of human gut bacterial isolates paired with longitudinal multiomics data enables mechanistic microbiome research.</title>
        <authorList>
            <person name="Poyet M."/>
            <person name="Groussin M."/>
            <person name="Gibbons S.M."/>
            <person name="Avila-Pacheco J."/>
            <person name="Jiang X."/>
            <person name="Kearney S.M."/>
            <person name="Perrotta A.R."/>
            <person name="Berdy B."/>
            <person name="Zhao S."/>
            <person name="Lieberman T.D."/>
            <person name="Swanson P.K."/>
            <person name="Smith M."/>
            <person name="Roesemann S."/>
            <person name="Alexander J.E."/>
            <person name="Rich S.A."/>
            <person name="Livny J."/>
            <person name="Vlamakis H."/>
            <person name="Clish C."/>
            <person name="Bullock K."/>
            <person name="Deik A."/>
            <person name="Scott J."/>
            <person name="Pierce K.A."/>
            <person name="Xavier R.J."/>
            <person name="Alm E.J."/>
        </authorList>
    </citation>
    <scope>NUCLEOTIDE SEQUENCE</scope>
    <source>
        <strain evidence="2">BIOML-A12</strain>
    </source>
</reference>
<sequence length="239" mass="26872">MRKIRGIGMLWMSVLCILFLTSCRDDNKAVKHASVEHEENVYEKIEAKDIRRVKISGNARSIIIKQDADTAFKFQNADLNAAHTYDVRSSRNGDTLNISVMMKNGEEDNDVLGSFLIYLPRKEFDVIETAGEFKQIHINPIHSDIFLHADKSVVALHLEAAKLDHDIVLDGSETNAFKSVSVYFDTVPASIKMEVNPIQNGSIQDPQHILDNGRLVSGTEKPVIRIHAAKEINLYKENS</sequence>
<dbReference type="Proteomes" id="UP000604383">
    <property type="component" value="Unassembled WGS sequence"/>
</dbReference>
<dbReference type="EMBL" id="JAKTMA010000052">
    <property type="protein sequence ID" value="MCR0235149.1"/>
    <property type="molecule type" value="Genomic_DNA"/>
</dbReference>
<organism evidence="1 3">
    <name type="scientific">Clostridium innocuum</name>
    <dbReference type="NCBI Taxonomy" id="1522"/>
    <lineage>
        <taxon>Bacteria</taxon>
        <taxon>Bacillati</taxon>
        <taxon>Bacillota</taxon>
        <taxon>Clostridia</taxon>
        <taxon>Eubacteriales</taxon>
        <taxon>Clostridiaceae</taxon>
        <taxon>Clostridium</taxon>
    </lineage>
</organism>
<evidence type="ECO:0000313" key="3">
    <source>
        <dbReference type="Proteomes" id="UP001203972"/>
    </source>
</evidence>
<dbReference type="Proteomes" id="UP001203972">
    <property type="component" value="Unassembled WGS sequence"/>
</dbReference>
<name>A0AAP2XVG3_CLOIN</name>
<accession>A0AAP2XVG3</accession>
<evidence type="ECO:0000313" key="1">
    <source>
        <dbReference type="EMBL" id="MCR0235149.1"/>
    </source>
</evidence>
<dbReference type="EMBL" id="WWTN01000003">
    <property type="protein sequence ID" value="MZH54622.1"/>
    <property type="molecule type" value="Genomic_DNA"/>
</dbReference>
<evidence type="ECO:0000313" key="2">
    <source>
        <dbReference type="EMBL" id="MZH54622.1"/>
    </source>
</evidence>
<reference evidence="1" key="2">
    <citation type="journal article" date="2022" name="Clin. Infect. Dis.">
        <title>Association between Clostridium innocuum and antibiotic-associated diarrhea in adults and children: A cross-sectional study and comparative genomics analysis.</title>
        <authorList>
            <person name="Cherny K.E."/>
            <person name="Muscat E.B."/>
            <person name="Balaji A."/>
            <person name="Mukherjee J."/>
            <person name="Ozer E.A."/>
            <person name="Angarone M.P."/>
            <person name="Hauser A.R."/>
            <person name="Sichel J.S."/>
            <person name="Amponsah E."/>
            <person name="Kociolek L.K."/>
        </authorList>
    </citation>
    <scope>NUCLEOTIDE SEQUENCE</scope>
    <source>
        <strain evidence="1">NU1-AC-029v</strain>
    </source>
</reference>
<dbReference type="PROSITE" id="PS51257">
    <property type="entry name" value="PROKAR_LIPOPROTEIN"/>
    <property type="match status" value="1"/>
</dbReference>
<proteinExistence type="predicted"/>
<dbReference type="RefSeq" id="WP_008817275.1">
    <property type="nucleotide sequence ID" value="NZ_AP025565.1"/>
</dbReference>
<protein>
    <submittedName>
        <fullName evidence="1">Uncharacterized protein</fullName>
    </submittedName>
</protein>
<gene>
    <name evidence="2" type="ORF">GT664_02360</name>
    <name evidence="1" type="ORF">MKC95_20490</name>
</gene>